<feature type="binding site" evidence="10">
    <location>
        <position position="300"/>
    </location>
    <ligand>
        <name>UDP-N-acetyl-alpha-D-glucosamine</name>
        <dbReference type="ChEBI" id="CHEBI:57705"/>
    </ligand>
</feature>
<keyword evidence="5 10" id="KW-0133">Cell shape</keyword>
<evidence type="ECO:0000256" key="7">
    <source>
        <dbReference type="ARBA" id="ARBA00023136"/>
    </source>
</evidence>
<comment type="caution">
    <text evidence="13">The sequence shown here is derived from an EMBL/GenBank/DDBJ whole genome shotgun (WGS) entry which is preliminary data.</text>
</comment>
<feature type="domain" description="Glycosyl transferase family 28 C-terminal" evidence="12">
    <location>
        <begin position="194"/>
        <end position="358"/>
    </location>
</feature>
<dbReference type="GO" id="GO:0009252">
    <property type="term" value="P:peptidoglycan biosynthetic process"/>
    <property type="evidence" value="ECO:0007669"/>
    <property type="project" value="UniProtKB-UniRule"/>
</dbReference>
<evidence type="ECO:0000256" key="6">
    <source>
        <dbReference type="ARBA" id="ARBA00022984"/>
    </source>
</evidence>
<feature type="binding site" evidence="10">
    <location>
        <begin position="22"/>
        <end position="24"/>
    </location>
    <ligand>
        <name>UDP-N-acetyl-alpha-D-glucosamine</name>
        <dbReference type="ChEBI" id="CHEBI:57705"/>
    </ligand>
</feature>
<dbReference type="GO" id="GO:0008360">
    <property type="term" value="P:regulation of cell shape"/>
    <property type="evidence" value="ECO:0007669"/>
    <property type="project" value="UniProtKB-KW"/>
</dbReference>
<dbReference type="GO" id="GO:0051991">
    <property type="term" value="F:UDP-N-acetyl-D-glucosamine:N-acetylmuramoyl-L-alanyl-D-glutamyl-meso-2,6-diaminopimelyl-D-alanyl-D-alanine-diphosphoundecaprenol 4-beta-N-acetylglucosaminlytransferase activity"/>
    <property type="evidence" value="ECO:0007669"/>
    <property type="project" value="RHEA"/>
</dbReference>
<accession>A0A3P3QJE4</accession>
<dbReference type="SUPFAM" id="SSF53756">
    <property type="entry name" value="UDP-Glycosyltransferase/glycogen phosphorylase"/>
    <property type="match status" value="1"/>
</dbReference>
<proteinExistence type="inferred from homology"/>
<dbReference type="Pfam" id="PF04101">
    <property type="entry name" value="Glyco_tran_28_C"/>
    <property type="match status" value="1"/>
</dbReference>
<name>A0A3P3QJE4_9GAMM</name>
<feature type="binding site" evidence="10">
    <location>
        <position position="134"/>
    </location>
    <ligand>
        <name>UDP-N-acetyl-alpha-D-glucosamine</name>
        <dbReference type="ChEBI" id="CHEBI:57705"/>
    </ligand>
</feature>
<dbReference type="PANTHER" id="PTHR21015:SF22">
    <property type="entry name" value="GLYCOSYLTRANSFERASE"/>
    <property type="match status" value="1"/>
</dbReference>
<evidence type="ECO:0000256" key="1">
    <source>
        <dbReference type="ARBA" id="ARBA00022475"/>
    </source>
</evidence>
<evidence type="ECO:0000256" key="8">
    <source>
        <dbReference type="ARBA" id="ARBA00023306"/>
    </source>
</evidence>
<evidence type="ECO:0000259" key="12">
    <source>
        <dbReference type="Pfam" id="PF04101"/>
    </source>
</evidence>
<dbReference type="GO" id="GO:0050511">
    <property type="term" value="F:undecaprenyldiphospho-muramoylpentapeptide beta-N-acetylglucosaminyltransferase activity"/>
    <property type="evidence" value="ECO:0007669"/>
    <property type="project" value="UniProtKB-UniRule"/>
</dbReference>
<dbReference type="InterPro" id="IPR007235">
    <property type="entry name" value="Glyco_trans_28_C"/>
</dbReference>
<dbReference type="PANTHER" id="PTHR21015">
    <property type="entry name" value="UDP-N-ACETYLGLUCOSAMINE--N-ACETYLMURAMYL-(PENTAPEPTIDE) PYROPHOSPHORYL-UNDECAPRENOL N-ACETYLGLUCOSAMINE TRANSFERASE 1"/>
    <property type="match status" value="1"/>
</dbReference>
<keyword evidence="4 10" id="KW-0808">Transferase</keyword>
<dbReference type="Proteomes" id="UP000276260">
    <property type="component" value="Unassembled WGS sequence"/>
</dbReference>
<dbReference type="OrthoDB" id="9808936at2"/>
<dbReference type="GO" id="GO:0051301">
    <property type="term" value="P:cell division"/>
    <property type="evidence" value="ECO:0007669"/>
    <property type="project" value="UniProtKB-KW"/>
</dbReference>
<evidence type="ECO:0000256" key="4">
    <source>
        <dbReference type="ARBA" id="ARBA00022679"/>
    </source>
</evidence>
<dbReference type="InterPro" id="IPR006009">
    <property type="entry name" value="GlcNAc_MurG"/>
</dbReference>
<keyword evidence="9 10" id="KW-0961">Cell wall biogenesis/degradation</keyword>
<feature type="domain" description="Glycosyltransferase family 28 N-terminal" evidence="11">
    <location>
        <begin position="16"/>
        <end position="152"/>
    </location>
</feature>
<dbReference type="EC" id="2.4.1.227" evidence="10"/>
<keyword evidence="2 10" id="KW-0132">Cell division</keyword>
<dbReference type="AlphaFoldDB" id="A0A3P3QJE4"/>
<dbReference type="GO" id="GO:0005975">
    <property type="term" value="P:carbohydrate metabolic process"/>
    <property type="evidence" value="ECO:0007669"/>
    <property type="project" value="InterPro"/>
</dbReference>
<feature type="binding site" evidence="10">
    <location>
        <position position="255"/>
    </location>
    <ligand>
        <name>UDP-N-acetyl-alpha-D-glucosamine</name>
        <dbReference type="ChEBI" id="CHEBI:57705"/>
    </ligand>
</feature>
<keyword evidence="1 10" id="KW-1003">Cell membrane</keyword>
<comment type="function">
    <text evidence="10">Cell wall formation. Catalyzes the transfer of a GlcNAc subunit on undecaprenyl-pyrophosphoryl-MurNAc-pentapeptide (lipid intermediate I) to form undecaprenyl-pyrophosphoryl-MurNAc-(pentapeptide)GlcNAc (lipid intermediate II).</text>
</comment>
<evidence type="ECO:0000256" key="5">
    <source>
        <dbReference type="ARBA" id="ARBA00022960"/>
    </source>
</evidence>
<feature type="binding site" evidence="10">
    <location>
        <position position="173"/>
    </location>
    <ligand>
        <name>UDP-N-acetyl-alpha-D-glucosamine</name>
        <dbReference type="ChEBI" id="CHEBI:57705"/>
    </ligand>
</feature>
<comment type="similarity">
    <text evidence="10">Belongs to the glycosyltransferase 28 family. MurG subfamily.</text>
</comment>
<dbReference type="GO" id="GO:0005886">
    <property type="term" value="C:plasma membrane"/>
    <property type="evidence" value="ECO:0007669"/>
    <property type="project" value="UniProtKB-SubCell"/>
</dbReference>
<keyword evidence="8 10" id="KW-0131">Cell cycle</keyword>
<feature type="binding site" evidence="10">
    <location>
        <begin position="274"/>
        <end position="279"/>
    </location>
    <ligand>
        <name>UDP-N-acetyl-alpha-D-glucosamine</name>
        <dbReference type="ChEBI" id="CHEBI:57705"/>
    </ligand>
</feature>
<dbReference type="HAMAP" id="MF_00033">
    <property type="entry name" value="MurG"/>
    <property type="match status" value="1"/>
</dbReference>
<feature type="binding site" evidence="10">
    <location>
        <position position="200"/>
    </location>
    <ligand>
        <name>UDP-N-acetyl-alpha-D-glucosamine</name>
        <dbReference type="ChEBI" id="CHEBI:57705"/>
    </ligand>
</feature>
<evidence type="ECO:0000259" key="11">
    <source>
        <dbReference type="Pfam" id="PF03033"/>
    </source>
</evidence>
<sequence length="371" mass="39408">MPEPMQTTDKQQKTALIMAGGTGGHIFPAKAVAELLKQQGWSIHWLGTADRMEATLVPQFGIPFHSIAVVGLRGKGLKSLIKAPLMLWRSISQARALIKQLNPELVLGFGGYASGPGGLAAWLAGKPLIVHEQNAVAGTTNRLLARIANKVLVAFPQAFADRKDRLVVGNPVRSEVLAVSAQKQQQAPTSSLKVLVVGGSLGAQVFNQQLPALFAQAAEFGELEIRHQTGQAMEQQVRQAYAALPALKASASAFIDDMAAAYTWADLVICRAGALTVSEVACAGVAAVFVPLPSAIDDHQTANASWLVQKQGAVLLPQSEFSKGALLPLLQSWLQDKSALRHLANNARRTAIDDAAEQVVRVCGEVTGKTK</sequence>
<gene>
    <name evidence="10 13" type="primary">murG</name>
    <name evidence="13" type="ORF">EIK76_10470</name>
</gene>
<protein>
    <recommendedName>
        <fullName evidence="10">UDP-N-acetylglucosamine--N-acetylmuramyl-(pentapeptide) pyrophosphoryl-undecaprenol N-acetylglucosamine transferase</fullName>
        <ecNumber evidence="10">2.4.1.227</ecNumber>
    </recommendedName>
    <alternativeName>
        <fullName evidence="10">Undecaprenyl-PP-MurNAc-pentapeptide-UDPGlcNAc GlcNAc transferase</fullName>
    </alternativeName>
</protein>
<reference evidence="13 14" key="1">
    <citation type="submission" date="2018-11" db="EMBL/GenBank/DDBJ databases">
        <title>Draft genome analysis of Rheinheimera mesophila isolated from an industrial waste site.</title>
        <authorList>
            <person name="Yu Q."/>
            <person name="Qi Y."/>
            <person name="Zhang H."/>
            <person name="Lu Y."/>
            <person name="Pu J."/>
        </authorList>
    </citation>
    <scope>NUCLEOTIDE SEQUENCE [LARGE SCALE GENOMIC DNA]</scope>
    <source>
        <strain evidence="13 14">IITR13</strain>
    </source>
</reference>
<comment type="catalytic activity">
    <reaction evidence="10">
        <text>di-trans,octa-cis-undecaprenyl diphospho-N-acetyl-alpha-D-muramoyl-L-alanyl-D-glutamyl-meso-2,6-diaminopimeloyl-D-alanyl-D-alanine + UDP-N-acetyl-alpha-D-glucosamine = di-trans,octa-cis-undecaprenyl diphospho-[N-acetyl-alpha-D-glucosaminyl-(1-&gt;4)]-N-acetyl-alpha-D-muramoyl-L-alanyl-D-glutamyl-meso-2,6-diaminopimeloyl-D-alanyl-D-alanine + UDP + H(+)</text>
        <dbReference type="Rhea" id="RHEA:31227"/>
        <dbReference type="ChEBI" id="CHEBI:15378"/>
        <dbReference type="ChEBI" id="CHEBI:57705"/>
        <dbReference type="ChEBI" id="CHEBI:58223"/>
        <dbReference type="ChEBI" id="CHEBI:61387"/>
        <dbReference type="ChEBI" id="CHEBI:61388"/>
        <dbReference type="EC" id="2.4.1.227"/>
    </reaction>
</comment>
<keyword evidence="6 10" id="KW-0573">Peptidoglycan synthesis</keyword>
<dbReference type="Gene3D" id="3.40.50.2000">
    <property type="entry name" value="Glycogen Phosphorylase B"/>
    <property type="match status" value="2"/>
</dbReference>
<dbReference type="CDD" id="cd03785">
    <property type="entry name" value="GT28_MurG"/>
    <property type="match status" value="1"/>
</dbReference>
<evidence type="ECO:0000256" key="9">
    <source>
        <dbReference type="ARBA" id="ARBA00023316"/>
    </source>
</evidence>
<evidence type="ECO:0000256" key="10">
    <source>
        <dbReference type="HAMAP-Rule" id="MF_00033"/>
    </source>
</evidence>
<comment type="pathway">
    <text evidence="10">Cell wall biogenesis; peptidoglycan biosynthesis.</text>
</comment>
<keyword evidence="14" id="KW-1185">Reference proteome</keyword>
<dbReference type="Pfam" id="PF03033">
    <property type="entry name" value="Glyco_transf_28"/>
    <property type="match status" value="1"/>
</dbReference>
<dbReference type="UniPathway" id="UPA00219"/>
<dbReference type="GO" id="GO:0071555">
    <property type="term" value="P:cell wall organization"/>
    <property type="evidence" value="ECO:0007669"/>
    <property type="project" value="UniProtKB-KW"/>
</dbReference>
<evidence type="ECO:0000313" key="13">
    <source>
        <dbReference type="EMBL" id="RRJ21296.1"/>
    </source>
</evidence>
<evidence type="ECO:0000256" key="3">
    <source>
        <dbReference type="ARBA" id="ARBA00022676"/>
    </source>
</evidence>
<comment type="subcellular location">
    <subcellularLocation>
        <location evidence="10">Cell membrane</location>
        <topology evidence="10">Peripheral membrane protein</topology>
        <orientation evidence="10">Cytoplasmic side</orientation>
    </subcellularLocation>
</comment>
<dbReference type="InterPro" id="IPR004276">
    <property type="entry name" value="GlycoTrans_28_N"/>
</dbReference>
<organism evidence="13 14">
    <name type="scientific">Rheinheimera mesophila</name>
    <dbReference type="NCBI Taxonomy" id="1547515"/>
    <lineage>
        <taxon>Bacteria</taxon>
        <taxon>Pseudomonadati</taxon>
        <taxon>Pseudomonadota</taxon>
        <taxon>Gammaproteobacteria</taxon>
        <taxon>Chromatiales</taxon>
        <taxon>Chromatiaceae</taxon>
        <taxon>Rheinheimera</taxon>
    </lineage>
</organism>
<keyword evidence="3 10" id="KW-0328">Glycosyltransferase</keyword>
<dbReference type="NCBIfam" id="TIGR01133">
    <property type="entry name" value="murG"/>
    <property type="match status" value="1"/>
</dbReference>
<dbReference type="RefSeq" id="WP_046519047.1">
    <property type="nucleotide sequence ID" value="NZ_LAVS01000007.1"/>
</dbReference>
<evidence type="ECO:0000313" key="14">
    <source>
        <dbReference type="Proteomes" id="UP000276260"/>
    </source>
</evidence>
<evidence type="ECO:0000256" key="2">
    <source>
        <dbReference type="ARBA" id="ARBA00022618"/>
    </source>
</evidence>
<dbReference type="EMBL" id="RRCF01000002">
    <property type="protein sequence ID" value="RRJ21296.1"/>
    <property type="molecule type" value="Genomic_DNA"/>
</dbReference>
<keyword evidence="7 10" id="KW-0472">Membrane</keyword>